<comment type="caution">
    <text evidence="6">The sequence shown here is derived from an EMBL/GenBank/DDBJ whole genome shotgun (WGS) entry which is preliminary data.</text>
</comment>
<dbReference type="InterPro" id="IPR028098">
    <property type="entry name" value="Glyco_trans_4-like_N"/>
</dbReference>
<evidence type="ECO:0008006" key="8">
    <source>
        <dbReference type="Google" id="ProtNLM"/>
    </source>
</evidence>
<dbReference type="Pfam" id="PF13439">
    <property type="entry name" value="Glyco_transf_4"/>
    <property type="match status" value="1"/>
</dbReference>
<dbReference type="CDD" id="cd03823">
    <property type="entry name" value="GT4_ExpE7-like"/>
    <property type="match status" value="1"/>
</dbReference>
<name>A0ABU7TZM9_9PROT</name>
<sequence>MLDIIDKDIPRVLNGSSDEETVLRNDIYRLTVEVADLRHHQECVYNSISMRLTWPLRFAKTLLSNGVKRDVASKFLQHASAILREHGAKTCFQWLRQNWERSVLLAKTGGRHFVQTRHYEKCAEVYRRDVTPNPGLVKPFIVIIADQGISACTKYRVTQRKEHLETIGWKVLVIDPFRERDLLTPILSATIAVFYRLTLSPRIERAMKLAKHLGIPTYWEVDDLIFDRQSYEENGNLETISYLERAFYFEEADRHRASLTYAGRGIASTRALAESMVEAGVESVHVIENALDHETMEVAREIAAKPPVKSSETGPIWLCFGTGSRARNVDFREAEGAILRAMADEPRLHLHLVGNLVPSTALHRYEDRFRHSRETSFEQYLRHLSAADFTIAPLEKSRFNDCKSVIKFMEAGILSVPVICSPSQTICDVMENDVNGLIADTEEAWYRAIMMLCADPEKRIKMGAAARQTVETRFSSENIISHQVLELFGKPPTFLKEKLRVLSASVYYAPQSFGGAALLVEALQPLLKDRGFDLSMFTTKADASNDDHHAIRYDFDGMPIIAAPIEPCLWTSNTKTGEIFGQWLDAWSADIVHLHAIQTMGMDLAMQCRARKIPYIITLHDCWWISENLFITDDHGQYDLKQAGRTPPLSRVDSFSAARRGLSYDILTHAAALLAPSESHKRAYVRNGISPEKIIVNNNGFFPPKRPHRPRKIGSPLRMGYVGGIAPAKGWGVLRAALDGLESSNWSCRIVDSSSNLGLTSIRDSDFKSSGEITVVPGYRTENIDDFFDEIDVLLFPSQWEESFGLTVREALARDVWVIATMPGGQSEPIVEGVNGNLISMGENPKPLMVAMQNLIDNPGRFDFYVNPLKGDLMTLEDQADEIARIYRNCASL</sequence>
<dbReference type="InterPro" id="IPR001296">
    <property type="entry name" value="Glyco_trans_1"/>
</dbReference>
<evidence type="ECO:0000313" key="7">
    <source>
        <dbReference type="Proteomes" id="UP001312908"/>
    </source>
</evidence>
<feature type="domain" description="Glycosyltransferase subfamily 4-like N-terminal" evidence="4">
    <location>
        <begin position="514"/>
        <end position="700"/>
    </location>
</feature>
<reference evidence="6 7" key="1">
    <citation type="submission" date="2023-10" db="EMBL/GenBank/DDBJ databases">
        <title>Sorlinia euscelidii gen. nov., sp. nov., an acetic acid bacteria isolated from the gut of Euscelidius variegatus emitter.</title>
        <authorList>
            <person name="Michoud G."/>
            <person name="Marasco R."/>
            <person name="Seferji K."/>
            <person name="Gonella E."/>
            <person name="Garuglieri E."/>
            <person name="Alma A."/>
            <person name="Mapelli F."/>
            <person name="Borin S."/>
            <person name="Daffonchio D."/>
            <person name="Crotti E."/>
        </authorList>
    </citation>
    <scope>NUCLEOTIDE SEQUENCE [LARGE SCALE GENOMIC DNA]</scope>
    <source>
        <strain evidence="6 7">EV16P</strain>
    </source>
</reference>
<dbReference type="Proteomes" id="UP001312908">
    <property type="component" value="Unassembled WGS sequence"/>
</dbReference>
<keyword evidence="7" id="KW-1185">Reference proteome</keyword>
<evidence type="ECO:0000259" key="3">
    <source>
        <dbReference type="Pfam" id="PF00534"/>
    </source>
</evidence>
<dbReference type="EMBL" id="JAWJZY010000001">
    <property type="protein sequence ID" value="MEE8657608.1"/>
    <property type="molecule type" value="Genomic_DNA"/>
</dbReference>
<evidence type="ECO:0000259" key="5">
    <source>
        <dbReference type="Pfam" id="PF13524"/>
    </source>
</evidence>
<dbReference type="Gene3D" id="3.40.50.2000">
    <property type="entry name" value="Glycogen Phosphorylase B"/>
    <property type="match status" value="4"/>
</dbReference>
<dbReference type="InterPro" id="IPR055259">
    <property type="entry name" value="YkvP/CgeB_Glyco_trans-like"/>
</dbReference>
<dbReference type="PANTHER" id="PTHR12526:SF510">
    <property type="entry name" value="D-INOSITOL 3-PHOSPHATE GLYCOSYLTRANSFERASE"/>
    <property type="match status" value="1"/>
</dbReference>
<evidence type="ECO:0000313" key="6">
    <source>
        <dbReference type="EMBL" id="MEE8657608.1"/>
    </source>
</evidence>
<keyword evidence="2" id="KW-0808">Transferase</keyword>
<protein>
    <recommendedName>
        <fullName evidence="8">Glycosyltransferase family 4 protein</fullName>
    </recommendedName>
</protein>
<dbReference type="PANTHER" id="PTHR12526">
    <property type="entry name" value="GLYCOSYLTRANSFERASE"/>
    <property type="match status" value="1"/>
</dbReference>
<evidence type="ECO:0000259" key="4">
    <source>
        <dbReference type="Pfam" id="PF13439"/>
    </source>
</evidence>
<gene>
    <name evidence="6" type="ORF">DOFOFD_01060</name>
</gene>
<feature type="domain" description="Glycosyl transferase family 1" evidence="3">
    <location>
        <begin position="717"/>
        <end position="859"/>
    </location>
</feature>
<feature type="domain" description="Spore protein YkvP/CgeB glycosyl transferase-like" evidence="5">
    <location>
        <begin position="337"/>
        <end position="479"/>
    </location>
</feature>
<evidence type="ECO:0000256" key="2">
    <source>
        <dbReference type="ARBA" id="ARBA00022679"/>
    </source>
</evidence>
<proteinExistence type="predicted"/>
<dbReference type="Pfam" id="PF00534">
    <property type="entry name" value="Glycos_transf_1"/>
    <property type="match status" value="1"/>
</dbReference>
<keyword evidence="1" id="KW-0328">Glycosyltransferase</keyword>
<dbReference type="Pfam" id="PF13524">
    <property type="entry name" value="Glyco_trans_1_2"/>
    <property type="match status" value="1"/>
</dbReference>
<dbReference type="SUPFAM" id="SSF53756">
    <property type="entry name" value="UDP-Glycosyltransferase/glycogen phosphorylase"/>
    <property type="match status" value="2"/>
</dbReference>
<accession>A0ABU7TZM9</accession>
<organism evidence="6 7">
    <name type="scientific">Sorlinia euscelidii</name>
    <dbReference type="NCBI Taxonomy" id="3081148"/>
    <lineage>
        <taxon>Bacteria</taxon>
        <taxon>Pseudomonadati</taxon>
        <taxon>Pseudomonadota</taxon>
        <taxon>Alphaproteobacteria</taxon>
        <taxon>Acetobacterales</taxon>
        <taxon>Acetobacteraceae</taxon>
        <taxon>Sorlinia</taxon>
    </lineage>
</organism>
<evidence type="ECO:0000256" key="1">
    <source>
        <dbReference type="ARBA" id="ARBA00022676"/>
    </source>
</evidence>